<dbReference type="GO" id="GO:0046872">
    <property type="term" value="F:metal ion binding"/>
    <property type="evidence" value="ECO:0007669"/>
    <property type="project" value="UniProtKB-KW"/>
</dbReference>
<feature type="transmembrane region" description="Helical" evidence="21">
    <location>
        <begin position="36"/>
        <end position="56"/>
    </location>
</feature>
<evidence type="ECO:0000256" key="5">
    <source>
        <dbReference type="ARBA" id="ARBA00022448"/>
    </source>
</evidence>
<evidence type="ECO:0000256" key="12">
    <source>
        <dbReference type="ARBA" id="ARBA00022989"/>
    </source>
</evidence>
<evidence type="ECO:0000256" key="19">
    <source>
        <dbReference type="ARBA" id="ARBA00032600"/>
    </source>
</evidence>
<evidence type="ECO:0000259" key="24">
    <source>
        <dbReference type="PROSITE" id="PS51003"/>
    </source>
</evidence>
<feature type="domain" description="Cytochrome b/b6 N-terminal region profile" evidence="23">
    <location>
        <begin position="1"/>
        <end position="177"/>
    </location>
</feature>
<keyword evidence="7" id="KW-0679">Respiratory chain</keyword>
<keyword evidence="9" id="KW-0479">Metal-binding</keyword>
<dbReference type="PROSITE" id="PS51003">
    <property type="entry name" value="CYTB_CTER"/>
    <property type="match status" value="1"/>
</dbReference>
<feature type="domain" description="Cytochrome b/b6 C-terminal region profile" evidence="24">
    <location>
        <begin position="207"/>
        <end position="377"/>
    </location>
</feature>
<comment type="subunit">
    <text evidence="3">The main subunits of complex b-c1 are: cytochrome b, cytochrome c1 and the Rieske protein.</text>
</comment>
<dbReference type="GO" id="GO:0009055">
    <property type="term" value="F:electron transfer activity"/>
    <property type="evidence" value="ECO:0007669"/>
    <property type="project" value="InterPro"/>
</dbReference>
<keyword evidence="13" id="KW-0408">Iron</keyword>
<evidence type="ECO:0000256" key="21">
    <source>
        <dbReference type="SAM" id="Phobius"/>
    </source>
</evidence>
<protein>
    <recommendedName>
        <fullName evidence="4">Cytochrome b</fullName>
    </recommendedName>
    <alternativeName>
        <fullName evidence="18">Complex III subunit 3</fullName>
    </alternativeName>
    <alternativeName>
        <fullName evidence="19">Complex III subunit III</fullName>
    </alternativeName>
    <alternativeName>
        <fullName evidence="17">Cytochrome b-c1 complex subunit 3</fullName>
    </alternativeName>
    <alternativeName>
        <fullName evidence="20">Ubiquinol-cytochrome-c reductase complex cytochrome b subunit</fullName>
    </alternativeName>
</protein>
<gene>
    <name evidence="25" type="ORF">RF55_5938</name>
</gene>
<keyword evidence="12 21" id="KW-1133">Transmembrane helix</keyword>
<dbReference type="InterPro" id="IPR016174">
    <property type="entry name" value="Di-haem_cyt_TM"/>
</dbReference>
<name>A0A0J7KUJ5_LASNI</name>
<dbReference type="Gene3D" id="1.20.810.10">
    <property type="entry name" value="Cytochrome Bc1 Complex, Chain C"/>
    <property type="match status" value="1"/>
</dbReference>
<dbReference type="OrthoDB" id="7526385at2759"/>
<evidence type="ECO:0000313" key="25">
    <source>
        <dbReference type="EMBL" id="KMQ93929.1"/>
    </source>
</evidence>
<dbReference type="Proteomes" id="UP000036403">
    <property type="component" value="Unassembled WGS sequence"/>
</dbReference>
<feature type="transmembrane region" description="Helical" evidence="21">
    <location>
        <begin position="220"/>
        <end position="243"/>
    </location>
</feature>
<dbReference type="Pfam" id="PF00033">
    <property type="entry name" value="Cytochrome_B"/>
    <property type="match status" value="1"/>
</dbReference>
<feature type="transmembrane region" description="Helical" evidence="21">
    <location>
        <begin position="146"/>
        <end position="166"/>
    </location>
</feature>
<dbReference type="InterPro" id="IPR005797">
    <property type="entry name" value="Cyt_b/b6_N"/>
</dbReference>
<dbReference type="SUPFAM" id="SSF81342">
    <property type="entry name" value="Transmembrane di-heme cytochromes"/>
    <property type="match status" value="1"/>
</dbReference>
<evidence type="ECO:0000256" key="4">
    <source>
        <dbReference type="ARBA" id="ARBA00013531"/>
    </source>
</evidence>
<keyword evidence="14" id="KW-0830">Ubiquinone</keyword>
<organism evidence="25 26">
    <name type="scientific">Lasius niger</name>
    <name type="common">Black garden ant</name>
    <dbReference type="NCBI Taxonomy" id="67767"/>
    <lineage>
        <taxon>Eukaryota</taxon>
        <taxon>Metazoa</taxon>
        <taxon>Ecdysozoa</taxon>
        <taxon>Arthropoda</taxon>
        <taxon>Hexapoda</taxon>
        <taxon>Insecta</taxon>
        <taxon>Pterygota</taxon>
        <taxon>Neoptera</taxon>
        <taxon>Endopterygota</taxon>
        <taxon>Hymenoptera</taxon>
        <taxon>Apocrita</taxon>
        <taxon>Aculeata</taxon>
        <taxon>Formicoidea</taxon>
        <taxon>Formicidae</taxon>
        <taxon>Formicinae</taxon>
        <taxon>Lasius</taxon>
        <taxon>Lasius</taxon>
    </lineage>
</organism>
<feature type="transmembrane region" description="Helical" evidence="21">
    <location>
        <begin position="316"/>
        <end position="338"/>
    </location>
</feature>
<evidence type="ECO:0000256" key="13">
    <source>
        <dbReference type="ARBA" id="ARBA00023004"/>
    </source>
</evidence>
<dbReference type="SUPFAM" id="SSF81648">
    <property type="entry name" value="a domain/subunit of cytochrome bc1 complex (Ubiquinol-cytochrome c reductase)"/>
    <property type="match status" value="1"/>
</dbReference>
<dbReference type="PANTHER" id="PTHR19271">
    <property type="entry name" value="CYTOCHROME B"/>
    <property type="match status" value="1"/>
</dbReference>
<dbReference type="GO" id="GO:0016491">
    <property type="term" value="F:oxidoreductase activity"/>
    <property type="evidence" value="ECO:0007669"/>
    <property type="project" value="UniProtKB-UniRule"/>
</dbReference>
<dbReference type="Pfam" id="PF00032">
    <property type="entry name" value="Cytochrom_B_C"/>
    <property type="match status" value="1"/>
</dbReference>
<keyword evidence="26" id="KW-1185">Reference proteome</keyword>
<keyword evidence="15" id="KW-0496">Mitochondrion</keyword>
<evidence type="ECO:0000259" key="23">
    <source>
        <dbReference type="PROSITE" id="PS51002"/>
    </source>
</evidence>
<keyword evidence="5" id="KW-0813">Transport</keyword>
<dbReference type="EMBL" id="LBMM01003128">
    <property type="protein sequence ID" value="KMQ93929.1"/>
    <property type="molecule type" value="Genomic_DNA"/>
</dbReference>
<comment type="function">
    <text evidence="1">Component of the ubiquinol-cytochrome c reductase complex (complex III or cytochrome b-c1 complex) that is part of the mitochondrial respiratory chain. The b-c1 complex mediates electron transfer from ubiquinol to cytochrome c. Contributes to the generation of a proton gradient across the mitochondrial membrane that is then used for ATP synthesis.</text>
</comment>
<evidence type="ECO:0000256" key="14">
    <source>
        <dbReference type="ARBA" id="ARBA00023075"/>
    </source>
</evidence>
<evidence type="ECO:0000256" key="15">
    <source>
        <dbReference type="ARBA" id="ARBA00023128"/>
    </source>
</evidence>
<dbReference type="PaxDb" id="67767-A0A0J7KUJ5"/>
<accession>A0A0J7KUJ5</accession>
<comment type="subcellular location">
    <subcellularLocation>
        <location evidence="2">Mitochondrion inner membrane</location>
        <topology evidence="2">Multi-pass membrane protein</topology>
    </subcellularLocation>
</comment>
<evidence type="ECO:0000256" key="1">
    <source>
        <dbReference type="ARBA" id="ARBA00002566"/>
    </source>
</evidence>
<dbReference type="PANTHER" id="PTHR19271:SF16">
    <property type="entry name" value="CYTOCHROME B"/>
    <property type="match status" value="1"/>
</dbReference>
<keyword evidence="6" id="KW-0349">Heme</keyword>
<dbReference type="GO" id="GO:0005743">
    <property type="term" value="C:mitochondrial inner membrane"/>
    <property type="evidence" value="ECO:0007669"/>
    <property type="project" value="UniProtKB-SubCell"/>
</dbReference>
<feature type="transmembrane region" description="Helical" evidence="21">
    <location>
        <begin position="344"/>
        <end position="368"/>
    </location>
</feature>
<keyword evidence="16 21" id="KW-0472">Membrane</keyword>
<evidence type="ECO:0000256" key="18">
    <source>
        <dbReference type="ARBA" id="ARBA00031681"/>
    </source>
</evidence>
<evidence type="ECO:0000256" key="10">
    <source>
        <dbReference type="ARBA" id="ARBA00022792"/>
    </source>
</evidence>
<evidence type="ECO:0000256" key="17">
    <source>
        <dbReference type="ARBA" id="ARBA00029812"/>
    </source>
</evidence>
<dbReference type="GO" id="GO:0022904">
    <property type="term" value="P:respiratory electron transport chain"/>
    <property type="evidence" value="ECO:0007669"/>
    <property type="project" value="InterPro"/>
</dbReference>
<evidence type="ECO:0000256" key="8">
    <source>
        <dbReference type="ARBA" id="ARBA00022692"/>
    </source>
</evidence>
<evidence type="ECO:0000256" key="9">
    <source>
        <dbReference type="ARBA" id="ARBA00022723"/>
    </source>
</evidence>
<dbReference type="AlphaFoldDB" id="A0A0J7KUJ5"/>
<feature type="transmembrane region" description="Helical" evidence="21">
    <location>
        <begin position="285"/>
        <end position="304"/>
    </location>
</feature>
<evidence type="ECO:0000313" key="26">
    <source>
        <dbReference type="Proteomes" id="UP000036403"/>
    </source>
</evidence>
<dbReference type="InterPro" id="IPR036150">
    <property type="entry name" value="Cyt_b/b6_C_sf"/>
</dbReference>
<dbReference type="InterPro" id="IPR027387">
    <property type="entry name" value="Cytb/b6-like_sf"/>
</dbReference>
<dbReference type="STRING" id="67767.A0A0J7KUJ5"/>
<keyword evidence="22" id="KW-0732">Signal</keyword>
<keyword evidence="8 21" id="KW-0812">Transmembrane</keyword>
<evidence type="ECO:0000256" key="7">
    <source>
        <dbReference type="ARBA" id="ARBA00022660"/>
    </source>
</evidence>
<dbReference type="PROSITE" id="PS51002">
    <property type="entry name" value="CYTB_NTER"/>
    <property type="match status" value="1"/>
</dbReference>
<reference evidence="25 26" key="1">
    <citation type="submission" date="2015-04" db="EMBL/GenBank/DDBJ databases">
        <title>Lasius niger genome sequencing.</title>
        <authorList>
            <person name="Konorov E.A."/>
            <person name="Nikitin M.A."/>
            <person name="Kirill M.V."/>
            <person name="Chang P."/>
        </authorList>
    </citation>
    <scope>NUCLEOTIDE SEQUENCE [LARGE SCALE GENOMIC DNA]</scope>
    <source>
        <tissue evidence="25">Whole</tissue>
    </source>
</reference>
<dbReference type="InterPro" id="IPR005798">
    <property type="entry name" value="Cyt_b/b6_C"/>
</dbReference>
<evidence type="ECO:0000256" key="20">
    <source>
        <dbReference type="ARBA" id="ARBA00032818"/>
    </source>
</evidence>
<evidence type="ECO:0000256" key="11">
    <source>
        <dbReference type="ARBA" id="ARBA00022982"/>
    </source>
</evidence>
<evidence type="ECO:0000256" key="6">
    <source>
        <dbReference type="ARBA" id="ARBA00022617"/>
    </source>
</evidence>
<evidence type="ECO:0000256" key="16">
    <source>
        <dbReference type="ARBA" id="ARBA00023136"/>
    </source>
</evidence>
<evidence type="ECO:0000256" key="2">
    <source>
        <dbReference type="ARBA" id="ARBA00004448"/>
    </source>
</evidence>
<feature type="signal peptide" evidence="22">
    <location>
        <begin position="1"/>
        <end position="18"/>
    </location>
</feature>
<feature type="chain" id="PRO_5005290227" description="Cytochrome b" evidence="22">
    <location>
        <begin position="19"/>
        <end position="385"/>
    </location>
</feature>
<sequence length="385" mass="42898">MMILSGLFMALTYSPTEAHAFASVEDIMRRLPSGWFLRLLHQGGVFALFVALYFHIGRGLWHGSYKIPRELTWLSGWVLFCGFLAVAFAGYCLPWGQLSYWAATVSKNALNAVPFPTGGLGSWLFGAASFEDIGNPSPATLSLQRLFIFHFAGAFFMLLLVAFHILSVHGLGMRRTIPEAGEVGCCHRPRNEAKKTSKTGACRSQSHCGQPNRRLPFYPYFVVNDVIGVVLILLLLFGVASFFPHLVSETDNLLPANPMRTPNNIHPPWYLAPFFAILRAVPSEMLGLIAVVLAVGSLALLPWLDHSPKTEMADRGILKLFFTLFLLAFAGLCFAGMNPPSANLLWLARLCLGWWLFYTYALLPFFAWKERVAKRKAHALQENSQ</sequence>
<feature type="transmembrane region" description="Helical" evidence="21">
    <location>
        <begin position="77"/>
        <end position="96"/>
    </location>
</feature>
<keyword evidence="11" id="KW-0249">Electron transport</keyword>
<keyword evidence="10" id="KW-0999">Mitochondrion inner membrane</keyword>
<proteinExistence type="predicted"/>
<evidence type="ECO:0000256" key="22">
    <source>
        <dbReference type="SAM" id="SignalP"/>
    </source>
</evidence>
<comment type="caution">
    <text evidence="25">The sequence shown here is derived from an EMBL/GenBank/DDBJ whole genome shotgun (WGS) entry which is preliminary data.</text>
</comment>
<evidence type="ECO:0000256" key="3">
    <source>
        <dbReference type="ARBA" id="ARBA00011649"/>
    </source>
</evidence>